<dbReference type="InterPro" id="IPR001996">
    <property type="entry name" value="PTS_IIB_1"/>
</dbReference>
<feature type="transmembrane region" description="Helical" evidence="7">
    <location>
        <begin position="333"/>
        <end position="354"/>
    </location>
</feature>
<accession>S5MJV5</accession>
<feature type="transmembrane region" description="Helical" evidence="7">
    <location>
        <begin position="296"/>
        <end position="321"/>
    </location>
</feature>
<dbReference type="InterPro" id="IPR013013">
    <property type="entry name" value="PTS_EIIC_1"/>
</dbReference>
<dbReference type="HOGENOM" id="CLU_012312_2_1_14"/>
<dbReference type="PROSITE" id="PS51098">
    <property type="entry name" value="PTS_EIIB_TYPE_1"/>
    <property type="match status" value="1"/>
</dbReference>
<dbReference type="InterPro" id="IPR050558">
    <property type="entry name" value="PTS_Sugar-Specific_Components"/>
</dbReference>
<feature type="transmembrane region" description="Helical" evidence="7">
    <location>
        <begin position="179"/>
        <end position="202"/>
    </location>
</feature>
<dbReference type="GO" id="GO:0015771">
    <property type="term" value="P:trehalose transport"/>
    <property type="evidence" value="ECO:0007669"/>
    <property type="project" value="TreeGrafter"/>
</dbReference>
<keyword evidence="7" id="KW-1133">Transmembrane helix</keyword>
<protein>
    <submittedName>
        <fullName evidence="10">PTS system trehalose-specific IIBC component</fullName>
    </submittedName>
</protein>
<gene>
    <name evidence="10" type="primary">treB</name>
    <name evidence="10" type="ORF">SDIMI_v3c05310</name>
</gene>
<evidence type="ECO:0000256" key="3">
    <source>
        <dbReference type="ARBA" id="ARBA00022679"/>
    </source>
</evidence>
<dbReference type="SUPFAM" id="SSF55604">
    <property type="entry name" value="Glucose permease domain IIB"/>
    <property type="match status" value="1"/>
</dbReference>
<evidence type="ECO:0000256" key="6">
    <source>
        <dbReference type="PROSITE-ProRule" id="PRU00421"/>
    </source>
</evidence>
<dbReference type="PANTHER" id="PTHR30175:SF1">
    <property type="entry name" value="PTS SYSTEM ARBUTIN-, CELLOBIOSE-, AND SALICIN-SPECIFIC EIIBC COMPONENT-RELATED"/>
    <property type="match status" value="1"/>
</dbReference>
<proteinExistence type="predicted"/>
<feature type="transmembrane region" description="Helical" evidence="7">
    <location>
        <begin position="431"/>
        <end position="451"/>
    </location>
</feature>
<organism evidence="10 11">
    <name type="scientific">Spiroplasma diminutum CUAS-1</name>
    <dbReference type="NCBI Taxonomy" id="1276221"/>
    <lineage>
        <taxon>Bacteria</taxon>
        <taxon>Bacillati</taxon>
        <taxon>Mycoplasmatota</taxon>
        <taxon>Mollicutes</taxon>
        <taxon>Entomoplasmatales</taxon>
        <taxon>Spiroplasmataceae</taxon>
        <taxon>Spiroplasma</taxon>
    </lineage>
</organism>
<dbReference type="AlphaFoldDB" id="S5MJV5"/>
<evidence type="ECO:0000256" key="7">
    <source>
        <dbReference type="SAM" id="Phobius"/>
    </source>
</evidence>
<keyword evidence="5" id="KW-0418">Kinase</keyword>
<dbReference type="PANTHER" id="PTHR30175">
    <property type="entry name" value="PHOSPHOTRANSFERASE SYSTEM TRANSPORT PROTEIN"/>
    <property type="match status" value="1"/>
</dbReference>
<evidence type="ECO:0000313" key="10">
    <source>
        <dbReference type="EMBL" id="AGR42235.1"/>
    </source>
</evidence>
<dbReference type="RefSeq" id="WP_020836467.1">
    <property type="nucleotide sequence ID" value="NC_021833.1"/>
</dbReference>
<dbReference type="eggNOG" id="COG1263">
    <property type="taxonomic scope" value="Bacteria"/>
</dbReference>
<reference evidence="10 11" key="1">
    <citation type="journal article" date="2013" name="Genome Biol. Evol.">
        <title>Comparison of metabolic capacities and inference of gene content evolution in mosquito-associated Spiroplasma diminutum and S. taiwanense.</title>
        <authorList>
            <person name="Lo W.S."/>
            <person name="Ku C."/>
            <person name="Chen L.L."/>
            <person name="Chang T.H."/>
            <person name="Kuo C.H."/>
        </authorList>
    </citation>
    <scope>NUCLEOTIDE SEQUENCE [LARGE SCALE GENOMIC DNA]</scope>
    <source>
        <strain evidence="10 11">CUAS-1</strain>
    </source>
</reference>
<feature type="transmembrane region" description="Helical" evidence="7">
    <location>
        <begin position="209"/>
        <end position="227"/>
    </location>
</feature>
<dbReference type="EMBL" id="CP005076">
    <property type="protein sequence ID" value="AGR42235.1"/>
    <property type="molecule type" value="Genomic_DNA"/>
</dbReference>
<evidence type="ECO:0000313" key="11">
    <source>
        <dbReference type="Proteomes" id="UP000014983"/>
    </source>
</evidence>
<keyword evidence="2" id="KW-0762">Sugar transport</keyword>
<feature type="active site" description="Phosphocysteine intermediate; for EIIB activity" evidence="6">
    <location>
        <position position="29"/>
    </location>
</feature>
<dbReference type="Proteomes" id="UP000014983">
    <property type="component" value="Chromosome"/>
</dbReference>
<feature type="domain" description="PTS EIIB type-1" evidence="8">
    <location>
        <begin position="7"/>
        <end position="91"/>
    </location>
</feature>
<keyword evidence="7" id="KW-0812">Transmembrane</keyword>
<feature type="transmembrane region" description="Helical" evidence="7">
    <location>
        <begin position="486"/>
        <end position="508"/>
    </location>
</feature>
<keyword evidence="4" id="KW-0598">Phosphotransferase system</keyword>
<evidence type="ECO:0000256" key="2">
    <source>
        <dbReference type="ARBA" id="ARBA00022597"/>
    </source>
</evidence>
<evidence type="ECO:0000259" key="9">
    <source>
        <dbReference type="PROSITE" id="PS51103"/>
    </source>
</evidence>
<feature type="domain" description="PTS EIIC type-1" evidence="9">
    <location>
        <begin position="131"/>
        <end position="519"/>
    </location>
</feature>
<keyword evidence="7" id="KW-0472">Membrane</keyword>
<dbReference type="InParanoid" id="S5MJV5"/>
<keyword evidence="3" id="KW-0808">Transferase</keyword>
<name>S5MJV5_9MOLU</name>
<dbReference type="Pfam" id="PF00367">
    <property type="entry name" value="PTS_EIIB"/>
    <property type="match status" value="1"/>
</dbReference>
<dbReference type="STRING" id="1276221.SDIMI_v3c05310"/>
<feature type="transmembrane region" description="Helical" evidence="7">
    <location>
        <begin position="258"/>
        <end position="276"/>
    </location>
</feature>
<evidence type="ECO:0000259" key="8">
    <source>
        <dbReference type="PROSITE" id="PS51098"/>
    </source>
</evidence>
<dbReference type="GO" id="GO:0090589">
    <property type="term" value="F:protein-phosphocysteine-trehalose phosphotransferase system transporter activity"/>
    <property type="evidence" value="ECO:0007669"/>
    <property type="project" value="TreeGrafter"/>
</dbReference>
<dbReference type="CDD" id="cd00212">
    <property type="entry name" value="PTS_IIB_glc"/>
    <property type="match status" value="1"/>
</dbReference>
<dbReference type="GO" id="GO:0008982">
    <property type="term" value="F:protein-N(PI)-phosphohistidine-sugar phosphotransferase activity"/>
    <property type="evidence" value="ECO:0007669"/>
    <property type="project" value="InterPro"/>
</dbReference>
<keyword evidence="11" id="KW-1185">Reference proteome</keyword>
<keyword evidence="1" id="KW-0813">Transport</keyword>
<dbReference type="PROSITE" id="PS51103">
    <property type="entry name" value="PTS_EIIC_TYPE_1"/>
    <property type="match status" value="1"/>
</dbReference>
<feature type="transmembrane region" description="Helical" evidence="7">
    <location>
        <begin position="140"/>
        <end position="159"/>
    </location>
</feature>
<dbReference type="GO" id="GO:0005886">
    <property type="term" value="C:plasma membrane"/>
    <property type="evidence" value="ECO:0007669"/>
    <property type="project" value="TreeGrafter"/>
</dbReference>
<dbReference type="GO" id="GO:0016301">
    <property type="term" value="F:kinase activity"/>
    <property type="evidence" value="ECO:0007669"/>
    <property type="project" value="UniProtKB-KW"/>
</dbReference>
<sequence>MIKKKYIDSVQDLFKDLGGYENINYFTHCMTRMRFHLKDWSIVNEQKIRESSYATGINKNEGGDEYQIIIGMDVADFYETFCQINGYDIDGRNVLSNNDKEKINFKTKQIEEINQIKGKFRVKGITNKCLSFVSKVFSPIVYPLIGYGLLLTIWSLMTVEWNGKGTSLAQTVHFFGEFAGILDILTSTFSLFITIAVSYTVFKAMRCSSIYGILIGVVLTAPGLVSMGNVEVGPGETILGKYPGWTIFGEGIVYPWKINFNGLMVPMIGIAIFGAYMERWTSKISNTTAKNILSPVLIIGVTFIFAIFIVAPIGMLFTNYLSISVNWLSTNYIAKYIALPLLGALYGPLVITGLHHSLTPVILQGQAAYGATIIQGLCTLSNVSQGVATVAFVVLNRRVRQLKDLGISNGVSAIVGGITEPSLFTVNLKHLYPLIACSIGVFFGSLVLVASNTYALQGASSIFGYLMFQHKAPELTGVSTWIGGGFLWGAISILVSCIVTFFMTLILGKIKFFANRTRDLLLEEYNEDINELKLIPPSEFKLILKKEREDKKSLKQQLKIEKK</sequence>
<dbReference type="eggNOG" id="COG1264">
    <property type="taxonomic scope" value="Bacteria"/>
</dbReference>
<dbReference type="OrthoDB" id="9769191at2"/>
<evidence type="ECO:0000256" key="4">
    <source>
        <dbReference type="ARBA" id="ARBA00022683"/>
    </source>
</evidence>
<evidence type="ECO:0000256" key="1">
    <source>
        <dbReference type="ARBA" id="ARBA00022448"/>
    </source>
</evidence>
<dbReference type="GO" id="GO:0009401">
    <property type="term" value="P:phosphoenolpyruvate-dependent sugar phosphotransferase system"/>
    <property type="evidence" value="ECO:0007669"/>
    <property type="project" value="UniProtKB-KW"/>
</dbReference>
<dbReference type="PROSITE" id="PS01035">
    <property type="entry name" value="PTS_EIIB_TYPE_1_CYS"/>
    <property type="match status" value="1"/>
</dbReference>
<dbReference type="KEGG" id="sdi:SDIMI_v3c05310"/>
<dbReference type="Gene3D" id="3.30.1360.60">
    <property type="entry name" value="Glucose permease domain IIB"/>
    <property type="match status" value="1"/>
</dbReference>
<evidence type="ECO:0000256" key="5">
    <source>
        <dbReference type="ARBA" id="ARBA00022777"/>
    </source>
</evidence>
<dbReference type="InterPro" id="IPR036878">
    <property type="entry name" value="Glu_permease_IIB"/>
</dbReference>
<dbReference type="PATRIC" id="fig|1276221.3.peg.528"/>
<dbReference type="InterPro" id="IPR018113">
    <property type="entry name" value="PTrfase_EIIB_Cys"/>
</dbReference>